<dbReference type="AlphaFoldDB" id="A0A377NDC8"/>
<dbReference type="EC" id="3.4.11.19" evidence="2"/>
<dbReference type="InterPro" id="IPR012338">
    <property type="entry name" value="Beta-lactam/transpept-like"/>
</dbReference>
<organism evidence="2 3">
    <name type="scientific">Ewingella americana</name>
    <dbReference type="NCBI Taxonomy" id="41202"/>
    <lineage>
        <taxon>Bacteria</taxon>
        <taxon>Pseudomonadati</taxon>
        <taxon>Pseudomonadota</taxon>
        <taxon>Gammaproteobacteria</taxon>
        <taxon>Enterobacterales</taxon>
        <taxon>Yersiniaceae</taxon>
        <taxon>Ewingella</taxon>
    </lineage>
</organism>
<dbReference type="GO" id="GO:0004177">
    <property type="term" value="F:aminopeptidase activity"/>
    <property type="evidence" value="ECO:0007669"/>
    <property type="project" value="UniProtKB-KW"/>
</dbReference>
<proteinExistence type="predicted"/>
<accession>A0A377NDC8</accession>
<keyword evidence="2" id="KW-0031">Aminopeptidase</keyword>
<keyword evidence="2" id="KW-0378">Hydrolase</keyword>
<dbReference type="InterPro" id="IPR050491">
    <property type="entry name" value="AmpC-like"/>
</dbReference>
<dbReference type="SUPFAM" id="SSF56601">
    <property type="entry name" value="beta-lactamase/transpeptidase-like"/>
    <property type="match status" value="1"/>
</dbReference>
<dbReference type="InterPro" id="IPR001466">
    <property type="entry name" value="Beta-lactam-related"/>
</dbReference>
<feature type="domain" description="Beta-lactamase-related" evidence="1">
    <location>
        <begin position="22"/>
        <end position="329"/>
    </location>
</feature>
<dbReference type="PANTHER" id="PTHR46825:SF9">
    <property type="entry name" value="BETA-LACTAMASE-RELATED DOMAIN-CONTAINING PROTEIN"/>
    <property type="match status" value="1"/>
</dbReference>
<dbReference type="Proteomes" id="UP000254304">
    <property type="component" value="Unassembled WGS sequence"/>
</dbReference>
<dbReference type="RefSeq" id="WP_034790261.1">
    <property type="nucleotide sequence ID" value="NZ_VXKG01000001.1"/>
</dbReference>
<dbReference type="GeneID" id="78379919"/>
<dbReference type="EMBL" id="UGGO01000001">
    <property type="protein sequence ID" value="STQ44788.1"/>
    <property type="molecule type" value="Genomic_DNA"/>
</dbReference>
<dbReference type="Pfam" id="PF00144">
    <property type="entry name" value="Beta-lactamase"/>
    <property type="match status" value="1"/>
</dbReference>
<sequence>MTFTLREPRTPLQWDAALETAKKITGQWDSAGEPGGAISLFTRDEIKGSATGGLANLSTGEPFTLDNVVRYASITKHIFATLALFRSHAGLSLQDTLGQHLPALKAPMADVTIGQALDMTGGLPDVRETLSLLGVSVYSATEPQPILDFLAQDGALNFPAGSEISYSNTGYRLVEAILKSKGILFNDLLHEHIAAPLDIALHAPETWFDVVPGLTPGYWRDGDSWKTASAGLHLSASGSVTGSLRSLTTWLQSLLANQGPGEQVLEKLTQPRYLQDGTPSAYGLGISSTQVGVHKVFGHGGSHAGYKTYFLLHPQLDVGVAMVSNREDTQAFGCAFEVMSALLGAPLPPRSQAIPDGVYASIAEPYWLEVKQGVANYLGASEKLYQGTDENEAISLSAHMPMRLRWDGKNLQGEMGHATRYFVPATPTQCLSLVQGRWFHPQSQAAFDIEDDYLLMGIGPLRAKGKLKSIGLGRLLVEMPDGPWLKTFCLYFQGYNVQLIANRSRVLNFRRDECRARWQPSE</sequence>
<evidence type="ECO:0000313" key="3">
    <source>
        <dbReference type="Proteomes" id="UP000254304"/>
    </source>
</evidence>
<reference evidence="2 3" key="1">
    <citation type="submission" date="2018-06" db="EMBL/GenBank/DDBJ databases">
        <authorList>
            <consortium name="Pathogen Informatics"/>
            <person name="Doyle S."/>
        </authorList>
    </citation>
    <scope>NUCLEOTIDE SEQUENCE [LARGE SCALE GENOMIC DNA]</scope>
    <source>
        <strain evidence="2 3">NCTC12157</strain>
    </source>
</reference>
<dbReference type="PANTHER" id="PTHR46825">
    <property type="entry name" value="D-ALANYL-D-ALANINE-CARBOXYPEPTIDASE/ENDOPEPTIDASE AMPH"/>
    <property type="match status" value="1"/>
</dbReference>
<dbReference type="Gene3D" id="3.40.710.10">
    <property type="entry name" value="DD-peptidase/beta-lactamase superfamily"/>
    <property type="match status" value="1"/>
</dbReference>
<gene>
    <name evidence="2" type="primary">dap</name>
    <name evidence="2" type="ORF">NCTC12157_02511</name>
</gene>
<evidence type="ECO:0000313" key="2">
    <source>
        <dbReference type="EMBL" id="STQ44788.1"/>
    </source>
</evidence>
<protein>
    <submittedName>
        <fullName evidence="2">D-aminopeptidase</fullName>
        <ecNumber evidence="2">3.4.11.19</ecNumber>
    </submittedName>
</protein>
<name>A0A377NDC8_9GAMM</name>
<evidence type="ECO:0000259" key="1">
    <source>
        <dbReference type="Pfam" id="PF00144"/>
    </source>
</evidence>
<keyword evidence="2" id="KW-0645">Protease</keyword>